<comment type="caution">
    <text evidence="6">The sequence shown here is derived from an EMBL/GenBank/DDBJ whole genome shotgun (WGS) entry which is preliminary data.</text>
</comment>
<evidence type="ECO:0000313" key="6">
    <source>
        <dbReference type="EMBL" id="GAA0298627.1"/>
    </source>
</evidence>
<proteinExistence type="predicted"/>
<evidence type="ECO:0000259" key="5">
    <source>
        <dbReference type="PROSITE" id="PS50977"/>
    </source>
</evidence>
<name>A0ABP3F3N8_9ACTN</name>
<dbReference type="Proteomes" id="UP001501867">
    <property type="component" value="Unassembled WGS sequence"/>
</dbReference>
<evidence type="ECO:0000256" key="4">
    <source>
        <dbReference type="PROSITE-ProRule" id="PRU00335"/>
    </source>
</evidence>
<dbReference type="InterPro" id="IPR050109">
    <property type="entry name" value="HTH-type_TetR-like_transc_reg"/>
</dbReference>
<dbReference type="SUPFAM" id="SSF48498">
    <property type="entry name" value="Tetracyclin repressor-like, C-terminal domain"/>
    <property type="match status" value="1"/>
</dbReference>
<keyword evidence="2 4" id="KW-0238">DNA-binding</keyword>
<evidence type="ECO:0000256" key="2">
    <source>
        <dbReference type="ARBA" id="ARBA00023125"/>
    </source>
</evidence>
<reference evidence="7" key="1">
    <citation type="journal article" date="2019" name="Int. J. Syst. Evol. Microbiol.">
        <title>The Global Catalogue of Microorganisms (GCM) 10K type strain sequencing project: providing services to taxonomists for standard genome sequencing and annotation.</title>
        <authorList>
            <consortium name="The Broad Institute Genomics Platform"/>
            <consortium name="The Broad Institute Genome Sequencing Center for Infectious Disease"/>
            <person name="Wu L."/>
            <person name="Ma J."/>
        </authorList>
    </citation>
    <scope>NUCLEOTIDE SEQUENCE [LARGE SCALE GENOMIC DNA]</scope>
    <source>
        <strain evidence="7">JCM 4505</strain>
    </source>
</reference>
<dbReference type="InterPro" id="IPR009057">
    <property type="entry name" value="Homeodomain-like_sf"/>
</dbReference>
<keyword evidence="3" id="KW-0804">Transcription</keyword>
<accession>A0ABP3F3N8</accession>
<dbReference type="InterPro" id="IPR036271">
    <property type="entry name" value="Tet_transcr_reg_TetR-rel_C_sf"/>
</dbReference>
<dbReference type="Pfam" id="PF02909">
    <property type="entry name" value="TetR_C_1"/>
    <property type="match status" value="1"/>
</dbReference>
<feature type="DNA-binding region" description="H-T-H motif" evidence="4">
    <location>
        <begin position="50"/>
        <end position="69"/>
    </location>
</feature>
<dbReference type="SUPFAM" id="SSF46689">
    <property type="entry name" value="Homeodomain-like"/>
    <property type="match status" value="1"/>
</dbReference>
<dbReference type="InterPro" id="IPR001647">
    <property type="entry name" value="HTH_TetR"/>
</dbReference>
<dbReference type="Gene3D" id="1.10.357.10">
    <property type="entry name" value="Tetracycline Repressor, domain 2"/>
    <property type="match status" value="1"/>
</dbReference>
<dbReference type="Gene3D" id="1.10.10.60">
    <property type="entry name" value="Homeodomain-like"/>
    <property type="match status" value="1"/>
</dbReference>
<feature type="domain" description="HTH tetR-type" evidence="5">
    <location>
        <begin position="27"/>
        <end position="87"/>
    </location>
</feature>
<dbReference type="PROSITE" id="PS50977">
    <property type="entry name" value="HTH_TETR_2"/>
    <property type="match status" value="1"/>
</dbReference>
<evidence type="ECO:0000313" key="7">
    <source>
        <dbReference type="Proteomes" id="UP001501867"/>
    </source>
</evidence>
<sequence>MADGAWGAVVRLLWGPPVTPARGPRRGLTLEQIAAAGVGIADAAGLGGVSMQGVAGELGVTKMALYRYVPGKAELVALMVEAALPDPGAGLDSALAAAGGGWRERLGVWARELLAGYRAHPWLLDATVGARAMGPREVGWLERALAALEGRGLSGAEAMDVVVLVTGHVRGVAGQERGADGTGGVDAELGAVLGAVVAERGEEYPALAVALGSIAMHGGQDQGLEFGLERIFDGVGLLVERRAGG</sequence>
<dbReference type="RefSeq" id="WP_344161553.1">
    <property type="nucleotide sequence ID" value="NZ_BAAABV010000018.1"/>
</dbReference>
<dbReference type="Pfam" id="PF00440">
    <property type="entry name" value="TetR_N"/>
    <property type="match status" value="1"/>
</dbReference>
<dbReference type="EMBL" id="BAAABV010000018">
    <property type="protein sequence ID" value="GAA0298627.1"/>
    <property type="molecule type" value="Genomic_DNA"/>
</dbReference>
<keyword evidence="7" id="KW-1185">Reference proteome</keyword>
<protein>
    <submittedName>
        <fullName evidence="6">TetR/AcrR family transcriptional regulator</fullName>
    </submittedName>
</protein>
<organism evidence="6 7">
    <name type="scientific">Streptomyces polychromogenes</name>
    <dbReference type="NCBI Taxonomy" id="67342"/>
    <lineage>
        <taxon>Bacteria</taxon>
        <taxon>Bacillati</taxon>
        <taxon>Actinomycetota</taxon>
        <taxon>Actinomycetes</taxon>
        <taxon>Kitasatosporales</taxon>
        <taxon>Streptomycetaceae</taxon>
        <taxon>Streptomyces</taxon>
    </lineage>
</organism>
<keyword evidence="1" id="KW-0805">Transcription regulation</keyword>
<evidence type="ECO:0000256" key="3">
    <source>
        <dbReference type="ARBA" id="ARBA00023163"/>
    </source>
</evidence>
<dbReference type="PANTHER" id="PTHR30055">
    <property type="entry name" value="HTH-TYPE TRANSCRIPTIONAL REGULATOR RUTR"/>
    <property type="match status" value="1"/>
</dbReference>
<dbReference type="PANTHER" id="PTHR30055:SF151">
    <property type="entry name" value="TRANSCRIPTIONAL REGULATORY PROTEIN"/>
    <property type="match status" value="1"/>
</dbReference>
<gene>
    <name evidence="6" type="ORF">GCM10010302_41630</name>
</gene>
<dbReference type="InterPro" id="IPR004111">
    <property type="entry name" value="Repressor_TetR_C"/>
</dbReference>
<evidence type="ECO:0000256" key="1">
    <source>
        <dbReference type="ARBA" id="ARBA00023015"/>
    </source>
</evidence>